<dbReference type="Proteomes" id="UP000009172">
    <property type="component" value="Unassembled WGS sequence"/>
</dbReference>
<proteinExistence type="predicted"/>
<name>F2S8A7_TRIT1</name>
<dbReference type="AlphaFoldDB" id="F2S8A7"/>
<organism evidence="1 2">
    <name type="scientific">Trichophyton tonsurans (strain CBS 112818)</name>
    <name type="common">Scalp ringworm fungus</name>
    <dbReference type="NCBI Taxonomy" id="647933"/>
    <lineage>
        <taxon>Eukaryota</taxon>
        <taxon>Fungi</taxon>
        <taxon>Dikarya</taxon>
        <taxon>Ascomycota</taxon>
        <taxon>Pezizomycotina</taxon>
        <taxon>Eurotiomycetes</taxon>
        <taxon>Eurotiomycetidae</taxon>
        <taxon>Onygenales</taxon>
        <taxon>Arthrodermataceae</taxon>
        <taxon>Trichophyton</taxon>
    </lineage>
</organism>
<dbReference type="EMBL" id="GG698526">
    <property type="protein sequence ID" value="EGD99806.1"/>
    <property type="molecule type" value="Genomic_DNA"/>
</dbReference>
<evidence type="ECO:0000313" key="2">
    <source>
        <dbReference type="Proteomes" id="UP000009172"/>
    </source>
</evidence>
<accession>F2S8A7</accession>
<evidence type="ECO:0000313" key="1">
    <source>
        <dbReference type="EMBL" id="EGD99806.1"/>
    </source>
</evidence>
<gene>
    <name evidence="1" type="ORF">TESG_07143</name>
</gene>
<sequence length="281" mass="30788">MDSPNNRTAGYLQRSCKTGKFQASTTSKQQTAMQGIHGWIDAKKRLIKSEKKRQARNGELRRTGEMSVAWIIEAALSLLSAGTHQSFCMHSDDTQVVQPFGVATKGEGETEPVRIAKLQACVSAVCRRWNSESQLSSRVLFLAATKSAAGTKEAISLTGYNYPSNLHLQPSPTRFGGISGFWGRPEDEKTSIARKMKVKEETKKGKEKEKNNNTWEVTWTVSISRFLALSSPSLSYSLHISLRCKVEMSNEGLHGWRKRAAVASSSSCSSRVSGSLGPGNG</sequence>
<keyword evidence="2" id="KW-1185">Reference proteome</keyword>
<protein>
    <submittedName>
        <fullName evidence="1">Uncharacterized protein</fullName>
    </submittedName>
</protein>
<reference evidence="2" key="1">
    <citation type="journal article" date="2012" name="MBio">
        <title>Comparative genome analysis of Trichophyton rubrum and related dermatophytes reveals candidate genes involved in infection.</title>
        <authorList>
            <person name="Martinez D.A."/>
            <person name="Oliver B.G."/>
            <person name="Graeser Y."/>
            <person name="Goldberg J.M."/>
            <person name="Li W."/>
            <person name="Martinez-Rossi N.M."/>
            <person name="Monod M."/>
            <person name="Shelest E."/>
            <person name="Barton R.C."/>
            <person name="Birch E."/>
            <person name="Brakhage A.A."/>
            <person name="Chen Z."/>
            <person name="Gurr S.J."/>
            <person name="Heiman D."/>
            <person name="Heitman J."/>
            <person name="Kosti I."/>
            <person name="Rossi A."/>
            <person name="Saif S."/>
            <person name="Samalova M."/>
            <person name="Saunders C.W."/>
            <person name="Shea T."/>
            <person name="Summerbell R.C."/>
            <person name="Xu J."/>
            <person name="Young S."/>
            <person name="Zeng Q."/>
            <person name="Birren B.W."/>
            <person name="Cuomo C.A."/>
            <person name="White T.C."/>
        </authorList>
    </citation>
    <scope>NUCLEOTIDE SEQUENCE [LARGE SCALE GENOMIC DNA]</scope>
    <source>
        <strain evidence="2">CBS 112818</strain>
    </source>
</reference>
<dbReference type="HOGENOM" id="CLU_991081_0_0_1"/>